<dbReference type="PROSITE" id="PS51387">
    <property type="entry name" value="FAD_PCMH"/>
    <property type="match status" value="1"/>
</dbReference>
<keyword evidence="4" id="KW-0274">FAD</keyword>
<dbReference type="Proteomes" id="UP000248806">
    <property type="component" value="Unassembled WGS sequence"/>
</dbReference>
<evidence type="ECO:0000256" key="5">
    <source>
        <dbReference type="ARBA" id="ARBA00023002"/>
    </source>
</evidence>
<evidence type="ECO:0000256" key="1">
    <source>
        <dbReference type="ARBA" id="ARBA00001974"/>
    </source>
</evidence>
<dbReference type="InterPro" id="IPR036318">
    <property type="entry name" value="FAD-bd_PCMH-like_sf"/>
</dbReference>
<dbReference type="OrthoDB" id="545125at2"/>
<proteinExistence type="inferred from homology"/>
<dbReference type="InterPro" id="IPR050416">
    <property type="entry name" value="FAD-linked_Oxidoreductase"/>
</dbReference>
<reference evidence="7 8" key="1">
    <citation type="submission" date="2018-06" db="EMBL/GenBank/DDBJ databases">
        <title>Genomic Encyclopedia of Archaeal and Bacterial Type Strains, Phase II (KMG-II): from individual species to whole genera.</title>
        <authorList>
            <person name="Goeker M."/>
        </authorList>
    </citation>
    <scope>NUCLEOTIDE SEQUENCE [LARGE SCALE GENOMIC DNA]</scope>
    <source>
        <strain evidence="7 8">ATCC BAA-1881</strain>
    </source>
</reference>
<protein>
    <submittedName>
        <fullName evidence="7">FAD/FMN-containing dehydrogenase</fullName>
    </submittedName>
</protein>
<evidence type="ECO:0000313" key="7">
    <source>
        <dbReference type="EMBL" id="PZW36356.1"/>
    </source>
</evidence>
<dbReference type="SUPFAM" id="SSF56176">
    <property type="entry name" value="FAD-binding/transporter-associated domain-like"/>
    <property type="match status" value="1"/>
</dbReference>
<dbReference type="PANTHER" id="PTHR42973">
    <property type="entry name" value="BINDING OXIDOREDUCTASE, PUTATIVE (AFU_ORTHOLOGUE AFUA_1G17690)-RELATED"/>
    <property type="match status" value="1"/>
</dbReference>
<evidence type="ECO:0000256" key="2">
    <source>
        <dbReference type="ARBA" id="ARBA00005466"/>
    </source>
</evidence>
<organism evidence="7 8">
    <name type="scientific">Thermosporothrix hazakensis</name>
    <dbReference type="NCBI Taxonomy" id="644383"/>
    <lineage>
        <taxon>Bacteria</taxon>
        <taxon>Bacillati</taxon>
        <taxon>Chloroflexota</taxon>
        <taxon>Ktedonobacteria</taxon>
        <taxon>Ktedonobacterales</taxon>
        <taxon>Thermosporotrichaceae</taxon>
        <taxon>Thermosporothrix</taxon>
    </lineage>
</organism>
<feature type="domain" description="FAD-binding PCMH-type" evidence="6">
    <location>
        <begin position="39"/>
        <end position="209"/>
    </location>
</feature>
<dbReference type="Gene3D" id="3.40.462.20">
    <property type="match status" value="1"/>
</dbReference>
<dbReference type="EMBL" id="QKUF01000001">
    <property type="protein sequence ID" value="PZW36356.1"/>
    <property type="molecule type" value="Genomic_DNA"/>
</dbReference>
<dbReference type="AlphaFoldDB" id="A0A326UDJ6"/>
<dbReference type="InterPro" id="IPR016169">
    <property type="entry name" value="FAD-bd_PCMH_sub2"/>
</dbReference>
<dbReference type="Gene3D" id="3.30.43.10">
    <property type="entry name" value="Uridine Diphospho-n-acetylenolpyruvylglucosamine Reductase, domain 2"/>
    <property type="match status" value="1"/>
</dbReference>
<dbReference type="InterPro" id="IPR016167">
    <property type="entry name" value="FAD-bd_PCMH_sub1"/>
</dbReference>
<dbReference type="InterPro" id="IPR006094">
    <property type="entry name" value="Oxid_FAD_bind_N"/>
</dbReference>
<evidence type="ECO:0000256" key="4">
    <source>
        <dbReference type="ARBA" id="ARBA00022827"/>
    </source>
</evidence>
<comment type="caution">
    <text evidence="7">The sequence shown here is derived from an EMBL/GenBank/DDBJ whole genome shotgun (WGS) entry which is preliminary data.</text>
</comment>
<dbReference type="Pfam" id="PF01565">
    <property type="entry name" value="FAD_binding_4"/>
    <property type="match status" value="1"/>
</dbReference>
<dbReference type="GO" id="GO:0071949">
    <property type="term" value="F:FAD binding"/>
    <property type="evidence" value="ECO:0007669"/>
    <property type="project" value="InterPro"/>
</dbReference>
<accession>A0A326UDJ6</accession>
<dbReference type="InterPro" id="IPR016164">
    <property type="entry name" value="FAD-linked_Oxase-like_C"/>
</dbReference>
<dbReference type="SUPFAM" id="SSF55103">
    <property type="entry name" value="FAD-linked oxidases, C-terminal domain"/>
    <property type="match status" value="1"/>
</dbReference>
<dbReference type="InterPro" id="IPR012951">
    <property type="entry name" value="BBE"/>
</dbReference>
<keyword evidence="3" id="KW-0285">Flavoprotein</keyword>
<dbReference type="InterPro" id="IPR016166">
    <property type="entry name" value="FAD-bd_PCMH"/>
</dbReference>
<evidence type="ECO:0000313" key="8">
    <source>
        <dbReference type="Proteomes" id="UP000248806"/>
    </source>
</evidence>
<keyword evidence="5" id="KW-0560">Oxidoreductase</keyword>
<dbReference type="GO" id="GO:0016491">
    <property type="term" value="F:oxidoreductase activity"/>
    <property type="evidence" value="ECO:0007669"/>
    <property type="project" value="UniProtKB-KW"/>
</dbReference>
<evidence type="ECO:0000259" key="6">
    <source>
        <dbReference type="PROSITE" id="PS51387"/>
    </source>
</evidence>
<comment type="similarity">
    <text evidence="2">Belongs to the oxygen-dependent FAD-linked oxidoreductase family.</text>
</comment>
<evidence type="ECO:0000256" key="3">
    <source>
        <dbReference type="ARBA" id="ARBA00022630"/>
    </source>
</evidence>
<dbReference type="Pfam" id="PF08031">
    <property type="entry name" value="BBE"/>
    <property type="match status" value="1"/>
</dbReference>
<keyword evidence="8" id="KW-1185">Reference proteome</keyword>
<dbReference type="RefSeq" id="WP_111318530.1">
    <property type="nucleotide sequence ID" value="NZ_BIFX01000001.1"/>
</dbReference>
<sequence length="466" mass="50527">MQHDSIYPVSPGTETSRPVILRAHDARYNEARRVWNGAFDRYPAEVHLCRSTEQVAWSVCSARQRGLALAVRAGGHSPAGFSALDDGVVIDVRGLQKLAIDPVRRLATVGAGLIWRQFDAAAQEYGLACTGGAFSTVGVAGFTLGGGVGQLLRSCGLGCDNLLSAVVVTADGEIRQASPDADAELYWALRGGAGNFGVVTELTYRLHPVREVTAGMLVYPLTEAVEVIHALRERTAVAPDALTWHIVFATAPLEGGPFPEALRGQPVILIQPAFFGPREEADIWLRLVRSIGRPRVDLVVPITYVALQQGADATAPAGMKWDMRAEWLQAIDDATIATIVAAMEQTTSPLNQVVFQLVGGALARTPLAETPFSFRHATHFIEIISGTFPDDPDFERHQIWGQQLWQQITRWSAGGGCLNHLGIGEGPERVKAAFRAEAWKRLVALKRRYDPENVFRSTAPISPDGC</sequence>
<name>A0A326UDJ6_THEHA</name>
<dbReference type="PANTHER" id="PTHR42973:SF39">
    <property type="entry name" value="FAD-BINDING PCMH-TYPE DOMAIN-CONTAINING PROTEIN"/>
    <property type="match status" value="1"/>
</dbReference>
<dbReference type="Gene3D" id="3.30.465.10">
    <property type="match status" value="1"/>
</dbReference>
<gene>
    <name evidence="7" type="ORF">EI42_00530</name>
</gene>
<comment type="cofactor">
    <cofactor evidence="1">
        <name>FAD</name>
        <dbReference type="ChEBI" id="CHEBI:57692"/>
    </cofactor>
</comment>